<feature type="domain" description="Protein kinase" evidence="10">
    <location>
        <begin position="170"/>
        <end position="521"/>
    </location>
</feature>
<comment type="caution">
    <text evidence="11">The sequence shown here is derived from an EMBL/GenBank/DDBJ whole genome shotgun (WGS) entry which is preliminary data.</text>
</comment>
<evidence type="ECO:0000256" key="3">
    <source>
        <dbReference type="ARBA" id="ARBA00022475"/>
    </source>
</evidence>
<evidence type="ECO:0000256" key="8">
    <source>
        <dbReference type="PROSITE-ProRule" id="PRU10141"/>
    </source>
</evidence>
<keyword evidence="7 8" id="KW-0067">ATP-binding</keyword>
<dbReference type="GO" id="GO:0004674">
    <property type="term" value="F:protein serine/threonine kinase activity"/>
    <property type="evidence" value="ECO:0007669"/>
    <property type="project" value="UniProtKB-EC"/>
</dbReference>
<dbReference type="InterPro" id="IPR011009">
    <property type="entry name" value="Kinase-like_dom_sf"/>
</dbReference>
<protein>
    <recommendedName>
        <fullName evidence="2">non-specific serine/threonine protein kinase</fullName>
        <ecNumber evidence="2">2.7.11.1</ecNumber>
    </recommendedName>
</protein>
<evidence type="ECO:0000256" key="2">
    <source>
        <dbReference type="ARBA" id="ARBA00012513"/>
    </source>
</evidence>
<feature type="binding site" evidence="8">
    <location>
        <position position="939"/>
    </location>
    <ligand>
        <name>ATP</name>
        <dbReference type="ChEBI" id="CHEBI:30616"/>
    </ligand>
</feature>
<dbReference type="PROSITE" id="PS00107">
    <property type="entry name" value="PROTEIN_KINASE_ATP"/>
    <property type="match status" value="2"/>
</dbReference>
<dbReference type="InterPro" id="IPR050823">
    <property type="entry name" value="Plant_Ser_Thr_Prot_Kinase"/>
</dbReference>
<keyword evidence="3" id="KW-1003">Cell membrane</keyword>
<dbReference type="InterPro" id="IPR000719">
    <property type="entry name" value="Prot_kinase_dom"/>
</dbReference>
<dbReference type="PANTHER" id="PTHR45621">
    <property type="entry name" value="OS01G0588500 PROTEIN-RELATED"/>
    <property type="match status" value="1"/>
</dbReference>
<keyword evidence="3" id="KW-0472">Membrane</keyword>
<evidence type="ECO:0000313" key="12">
    <source>
        <dbReference type="Proteomes" id="UP001206925"/>
    </source>
</evidence>
<comment type="subcellular location">
    <subcellularLocation>
        <location evidence="1">Cell membrane</location>
    </subcellularLocation>
</comment>
<feature type="compositionally biased region" description="Polar residues" evidence="9">
    <location>
        <begin position="836"/>
        <end position="852"/>
    </location>
</feature>
<dbReference type="FunFam" id="3.30.200.20:FF:000228">
    <property type="entry name" value="Serine/threonine-protein kinase BIK1"/>
    <property type="match status" value="1"/>
</dbReference>
<keyword evidence="5 8" id="KW-0547">Nucleotide-binding</keyword>
<dbReference type="Proteomes" id="UP001206925">
    <property type="component" value="Unassembled WGS sequence"/>
</dbReference>
<keyword evidence="12" id="KW-1185">Reference proteome</keyword>
<keyword evidence="6" id="KW-0418">Kinase</keyword>
<feature type="binding site" evidence="8">
    <location>
        <position position="339"/>
    </location>
    <ligand>
        <name>ATP</name>
        <dbReference type="ChEBI" id="CHEBI:30616"/>
    </ligand>
</feature>
<dbReference type="PROSITE" id="PS50011">
    <property type="entry name" value="PROTEIN_KINASE_DOM"/>
    <property type="match status" value="3"/>
</dbReference>
<evidence type="ECO:0000256" key="6">
    <source>
        <dbReference type="ARBA" id="ARBA00022777"/>
    </source>
</evidence>
<dbReference type="InterPro" id="IPR001245">
    <property type="entry name" value="Ser-Thr/Tyr_kinase_cat_dom"/>
</dbReference>
<keyword evidence="4" id="KW-0808">Transferase</keyword>
<name>A0AAD5GUM2_AMBAR</name>
<evidence type="ECO:0000256" key="9">
    <source>
        <dbReference type="SAM" id="MobiDB-lite"/>
    </source>
</evidence>
<gene>
    <name evidence="11" type="ORF">M8C21_032003</name>
</gene>
<evidence type="ECO:0000256" key="4">
    <source>
        <dbReference type="ARBA" id="ARBA00022679"/>
    </source>
</evidence>
<organism evidence="11 12">
    <name type="scientific">Ambrosia artemisiifolia</name>
    <name type="common">Common ragweed</name>
    <dbReference type="NCBI Taxonomy" id="4212"/>
    <lineage>
        <taxon>Eukaryota</taxon>
        <taxon>Viridiplantae</taxon>
        <taxon>Streptophyta</taxon>
        <taxon>Embryophyta</taxon>
        <taxon>Tracheophyta</taxon>
        <taxon>Spermatophyta</taxon>
        <taxon>Magnoliopsida</taxon>
        <taxon>eudicotyledons</taxon>
        <taxon>Gunneridae</taxon>
        <taxon>Pentapetalae</taxon>
        <taxon>asterids</taxon>
        <taxon>campanulids</taxon>
        <taxon>Asterales</taxon>
        <taxon>Asteraceae</taxon>
        <taxon>Asteroideae</taxon>
        <taxon>Heliantheae alliance</taxon>
        <taxon>Heliantheae</taxon>
        <taxon>Ambrosia</taxon>
    </lineage>
</organism>
<dbReference type="GO" id="GO:0005886">
    <property type="term" value="C:plasma membrane"/>
    <property type="evidence" value="ECO:0007669"/>
    <property type="project" value="UniProtKB-SubCell"/>
</dbReference>
<proteinExistence type="predicted"/>
<dbReference type="Gene3D" id="1.10.510.10">
    <property type="entry name" value="Transferase(Phosphotransferase) domain 1"/>
    <property type="match status" value="4"/>
</dbReference>
<evidence type="ECO:0000256" key="7">
    <source>
        <dbReference type="ARBA" id="ARBA00022840"/>
    </source>
</evidence>
<evidence type="ECO:0000256" key="5">
    <source>
        <dbReference type="ARBA" id="ARBA00022741"/>
    </source>
</evidence>
<dbReference type="Pfam" id="PF07714">
    <property type="entry name" value="PK_Tyr_Ser-Thr"/>
    <property type="match status" value="2"/>
</dbReference>
<feature type="non-terminal residue" evidence="11">
    <location>
        <position position="1234"/>
    </location>
</feature>
<feature type="compositionally biased region" description="Basic and acidic residues" evidence="9">
    <location>
        <begin position="1177"/>
        <end position="1198"/>
    </location>
</feature>
<feature type="domain" description="Protein kinase" evidence="10">
    <location>
        <begin position="1"/>
        <end position="141"/>
    </location>
</feature>
<feature type="region of interest" description="Disordered" evidence="9">
    <location>
        <begin position="608"/>
        <end position="627"/>
    </location>
</feature>
<evidence type="ECO:0000256" key="1">
    <source>
        <dbReference type="ARBA" id="ARBA00004236"/>
    </source>
</evidence>
<sequence length="1234" mass="138678">GHKEWDTEIDVLGAVEHPNLIVLRNFKPSNILLDDQWNAKLADFGLALLRPQEENSHVSTRLMGLGTEGYIAPEDFREGHRTSKSDVWSYGVFLYELITSRRPLDTNRPLNEHILVEWCLSTNPKSRPKMSEVLEMVNQLIMVPSQATSLASPQVPQVAVDPNKAFVGQNQGGDTKQEGLNGSIRIQHKKPACLPRIRPLKLLKSCFKKLCCSNNILHSNVVEVHNFSSCVSVEFFEFPTNKWSSIADASPSCSNYTMNTSNMTPQLKQSQLQPKPSILLHRILPDPLGHKPTNLRVFTISELKAATKNFSSMIGEGGFGTVYKGVIKNLDHDIHVAVKLAKGLLQGQKEWETEINVLGVVEHPNLVKLIGYCAEDTALDDQWTAKLSDFGVARLGPQEGFTHISTKFVGTMGYAAPEYLSVGRLTSKSDVWSYGVFLYELITGRRPLDKNRPQNEQKLLEWMKPYLGSKRLHKIIDPRLEGNYPPKSVQKLSFIANCCLCRDPKSRPKMSEVLEMVNQLIEAPSQAIIPLTAENEGDEVEYFYSVKVPTFLFCLGISTPKAYPVAHKGIMVHVKHNVKLNGKELEINVDITTSLPLSHFDRLRALESNRTTQPHRSSSPSISLSTAQAHNIRHNTTRLPPDGLAASRVWVERSRQPFNSGCYVVVGRRRNPSTFHKTKKAMVRRWCRSWLFGADDDVVSQIGVQQLIEFKYLSHKFIPLLYILITTRFHSTTFAQRFERPRKNNVYETRGGGGELHFTTNLRRLVMVVDCFYCGAGLTRSWRLRGGGLAKAAPDPRGARSQNKICLGQDSDTFVTLVVWKIKLRSYEVEKKGEQSKTPTKCVRSSSSLFTDTDNRRSGSELNSLNVSGHSIDSNGSTSFPSFSQKPSNLRVFTFSELKAATKNFSRSAMIGEGGFGCVYTGLIKNPRDPSKRLEVAVKQLGRTGLQGHKEWVTEVNVLGVVEHPNLVKLIGYCAEDDERGMQRLLVYEYMPNGSVEDHLCSRSGSPLSWTMRLKVAQDAARGLTYLHEDMFFQVVGTMGYAAPEYIQTGHLTSKSDVWSYGVFLYELITGRRPLDKNRPKNEQKLLEWVKPYLDSKKFRIIIDTRLEGKYSMKSAQKLSIIANRCLSRNPRTRPKMSEVLEMINQLIGGPSQGTSPAPHKSLGPVVAIEPKKVFVEPVQSKKTDEDTKTKAEKESPKDVQPTESGCFPSIRIPNRELVLQRMVVNDDIAPIDR</sequence>
<dbReference type="InterPro" id="IPR017441">
    <property type="entry name" value="Protein_kinase_ATP_BS"/>
</dbReference>
<dbReference type="Pfam" id="PF00069">
    <property type="entry name" value="Pkinase"/>
    <property type="match status" value="3"/>
</dbReference>
<accession>A0AAD5GUM2</accession>
<evidence type="ECO:0000313" key="11">
    <source>
        <dbReference type="EMBL" id="KAI7753849.1"/>
    </source>
</evidence>
<dbReference type="AlphaFoldDB" id="A0AAD5GUM2"/>
<dbReference type="EC" id="2.7.11.1" evidence="2"/>
<dbReference type="EMBL" id="JAMZMK010005258">
    <property type="protein sequence ID" value="KAI7753849.1"/>
    <property type="molecule type" value="Genomic_DNA"/>
</dbReference>
<feature type="region of interest" description="Disordered" evidence="9">
    <location>
        <begin position="1177"/>
        <end position="1209"/>
    </location>
</feature>
<evidence type="ECO:0000259" key="10">
    <source>
        <dbReference type="PROSITE" id="PS50011"/>
    </source>
</evidence>
<dbReference type="Gene3D" id="3.30.200.20">
    <property type="entry name" value="Phosphorylase Kinase, domain 1"/>
    <property type="match status" value="2"/>
</dbReference>
<reference evidence="11" key="1">
    <citation type="submission" date="2022-06" db="EMBL/GenBank/DDBJ databases">
        <title>Uncovering the hologenomic basis of an extraordinary plant invasion.</title>
        <authorList>
            <person name="Bieker V.C."/>
            <person name="Martin M.D."/>
            <person name="Gilbert T."/>
            <person name="Hodgins K."/>
            <person name="Battlay P."/>
            <person name="Petersen B."/>
            <person name="Wilson J."/>
        </authorList>
    </citation>
    <scope>NUCLEOTIDE SEQUENCE</scope>
    <source>
        <strain evidence="11">AA19_3_7</strain>
        <tissue evidence="11">Leaf</tissue>
    </source>
</reference>
<feature type="non-terminal residue" evidence="11">
    <location>
        <position position="1"/>
    </location>
</feature>
<dbReference type="GO" id="GO:0005524">
    <property type="term" value="F:ATP binding"/>
    <property type="evidence" value="ECO:0007669"/>
    <property type="project" value="UniProtKB-UniRule"/>
</dbReference>
<feature type="region of interest" description="Disordered" evidence="9">
    <location>
        <begin position="835"/>
        <end position="868"/>
    </location>
</feature>
<feature type="domain" description="Protein kinase" evidence="10">
    <location>
        <begin position="905"/>
        <end position="1148"/>
    </location>
</feature>
<dbReference type="SUPFAM" id="SSF56112">
    <property type="entry name" value="Protein kinase-like (PK-like)"/>
    <property type="match status" value="3"/>
</dbReference>